<dbReference type="EMBL" id="CP090166">
    <property type="protein sequence ID" value="UJO16428.1"/>
    <property type="molecule type" value="Genomic_DNA"/>
</dbReference>
<dbReference type="KEGG" id="ffu:CLAFUR5_04349"/>
<organism evidence="1 2">
    <name type="scientific">Passalora fulva</name>
    <name type="common">Tomato leaf mold</name>
    <name type="synonym">Cladosporium fulvum</name>
    <dbReference type="NCBI Taxonomy" id="5499"/>
    <lineage>
        <taxon>Eukaryota</taxon>
        <taxon>Fungi</taxon>
        <taxon>Dikarya</taxon>
        <taxon>Ascomycota</taxon>
        <taxon>Pezizomycotina</taxon>
        <taxon>Dothideomycetes</taxon>
        <taxon>Dothideomycetidae</taxon>
        <taxon>Mycosphaerellales</taxon>
        <taxon>Mycosphaerellaceae</taxon>
        <taxon>Fulvia</taxon>
    </lineage>
</organism>
<dbReference type="OrthoDB" id="62952at2759"/>
<proteinExistence type="predicted"/>
<sequence>MSPSVHDAQPTFSVLTTLQALAMAIKRKMASAPGYGSKYFRRTRSTSVEDKQRPNFLKLPPEPRNYIYDLSLVQAGIRIQVTPQLKIPGLLASCQQIRQEAIRIYWLQNEFEVKIFDHDVRVWIRFSILLCGLEELQ</sequence>
<reference evidence="1" key="2">
    <citation type="journal article" date="2022" name="Microb. Genom.">
        <title>A chromosome-scale genome assembly of the tomato pathogen Cladosporium fulvum reveals a compartmentalized genome architecture and the presence of a dispensable chromosome.</title>
        <authorList>
            <person name="Zaccaron A.Z."/>
            <person name="Chen L.H."/>
            <person name="Samaras A."/>
            <person name="Stergiopoulos I."/>
        </authorList>
    </citation>
    <scope>NUCLEOTIDE SEQUENCE</scope>
    <source>
        <strain evidence="1">Race5_Kim</strain>
    </source>
</reference>
<dbReference type="AlphaFoldDB" id="A0A9Q8LFG0"/>
<name>A0A9Q8LFG0_PASFU</name>
<accession>A0A9Q8LFG0</accession>
<keyword evidence="2" id="KW-1185">Reference proteome</keyword>
<gene>
    <name evidence="1" type="ORF">CLAFUR5_04349</name>
</gene>
<evidence type="ECO:0000313" key="2">
    <source>
        <dbReference type="Proteomes" id="UP000756132"/>
    </source>
</evidence>
<protein>
    <submittedName>
        <fullName evidence="1">Uncharacterized protein</fullName>
    </submittedName>
</protein>
<dbReference type="Proteomes" id="UP000756132">
    <property type="component" value="Chromosome 4"/>
</dbReference>
<reference evidence="1" key="1">
    <citation type="submission" date="2021-12" db="EMBL/GenBank/DDBJ databases">
        <authorList>
            <person name="Zaccaron A."/>
            <person name="Stergiopoulos I."/>
        </authorList>
    </citation>
    <scope>NUCLEOTIDE SEQUENCE</scope>
    <source>
        <strain evidence="1">Race5_Kim</strain>
    </source>
</reference>
<dbReference type="RefSeq" id="XP_047760794.1">
    <property type="nucleotide sequence ID" value="XM_047903497.1"/>
</dbReference>
<evidence type="ECO:0000313" key="1">
    <source>
        <dbReference type="EMBL" id="UJO16428.1"/>
    </source>
</evidence>
<dbReference type="GeneID" id="71984227"/>